<dbReference type="InterPro" id="IPR006527">
    <property type="entry name" value="F-box-assoc_dom_typ1"/>
</dbReference>
<protein>
    <submittedName>
        <fullName evidence="2">(rape) hypothetical protein</fullName>
    </submittedName>
</protein>
<reference evidence="2" key="1">
    <citation type="submission" date="2021-01" db="EMBL/GenBank/DDBJ databases">
        <authorList>
            <consortium name="Genoscope - CEA"/>
            <person name="William W."/>
        </authorList>
    </citation>
    <scope>NUCLEOTIDE SEQUENCE</scope>
</reference>
<dbReference type="InterPro" id="IPR017451">
    <property type="entry name" value="F-box-assoc_interact_dom"/>
</dbReference>
<dbReference type="Pfam" id="PF07734">
    <property type="entry name" value="FBA_1"/>
    <property type="match status" value="2"/>
</dbReference>
<feature type="domain" description="F-box associated beta-propeller type 1" evidence="1">
    <location>
        <begin position="10"/>
        <end position="144"/>
    </location>
</feature>
<gene>
    <name evidence="2" type="ORF">DARMORV10_C06P32970.1</name>
</gene>
<feature type="non-terminal residue" evidence="2">
    <location>
        <position position="1"/>
    </location>
</feature>
<evidence type="ECO:0000259" key="1">
    <source>
        <dbReference type="Pfam" id="PF07734"/>
    </source>
</evidence>
<accession>A0A816QJQ4</accession>
<dbReference type="NCBIfam" id="TIGR01640">
    <property type="entry name" value="F_box_assoc_1"/>
    <property type="match status" value="1"/>
</dbReference>
<proteinExistence type="predicted"/>
<feature type="domain" description="F-box associated beta-propeller type 1" evidence="1">
    <location>
        <begin position="161"/>
        <end position="230"/>
    </location>
</feature>
<name>A0A816QJQ4_BRANA</name>
<dbReference type="Proteomes" id="UP001295469">
    <property type="component" value="Chromosome C06"/>
</dbReference>
<dbReference type="AlphaFoldDB" id="A0A816QJQ4"/>
<evidence type="ECO:0000313" key="2">
    <source>
        <dbReference type="EMBL" id="CAF2061059.1"/>
    </source>
</evidence>
<organism evidence="2">
    <name type="scientific">Brassica napus</name>
    <name type="common">Rape</name>
    <dbReference type="NCBI Taxonomy" id="3708"/>
    <lineage>
        <taxon>Eukaryota</taxon>
        <taxon>Viridiplantae</taxon>
        <taxon>Streptophyta</taxon>
        <taxon>Embryophyta</taxon>
        <taxon>Tracheophyta</taxon>
        <taxon>Spermatophyta</taxon>
        <taxon>Magnoliopsida</taxon>
        <taxon>eudicotyledons</taxon>
        <taxon>Gunneridae</taxon>
        <taxon>Pentapetalae</taxon>
        <taxon>rosids</taxon>
        <taxon>malvids</taxon>
        <taxon>Brassicales</taxon>
        <taxon>Brassicaceae</taxon>
        <taxon>Brassiceae</taxon>
        <taxon>Brassica</taxon>
    </lineage>
</organism>
<sequence>MKFTFWQKKNPCPGQTRWIERGRHADVRAEYKYAIGYEGDSCHRRHYKILRFIDAKIQEDFLLYETTDFGSSSWMRQRFNGFRGIKFFGRGVSLKGNTYWCATDSLKQIAHTVCFDFTRMRFRGLQTLPFPHRFEHLVILSLIRLMNKRCCGAKNMFSTFIRKISDGGFFVEEEKKLAMSFGKDRDKKLDTVKIFGVKIFGANQATKNQEPSDKECSPLVCPYVPSFVQIKPHKSSSEKR</sequence>
<dbReference type="EMBL" id="HG994370">
    <property type="protein sequence ID" value="CAF2061059.1"/>
    <property type="molecule type" value="Genomic_DNA"/>
</dbReference>